<name>A0A645BN28_9ZZZZ</name>
<dbReference type="EMBL" id="VSSQ01021219">
    <property type="protein sequence ID" value="MPM66655.1"/>
    <property type="molecule type" value="Genomic_DNA"/>
</dbReference>
<protein>
    <recommendedName>
        <fullName evidence="1">Clostridium neurotoxin receptor binding N-terminal domain-containing protein</fullName>
    </recommendedName>
</protein>
<proteinExistence type="predicted"/>
<dbReference type="InterPro" id="IPR012928">
    <property type="entry name" value="Toxin_rcpt-bd_N"/>
</dbReference>
<gene>
    <name evidence="2" type="ORF">SDC9_113565</name>
</gene>
<organism evidence="2">
    <name type="scientific">bioreactor metagenome</name>
    <dbReference type="NCBI Taxonomy" id="1076179"/>
    <lineage>
        <taxon>unclassified sequences</taxon>
        <taxon>metagenomes</taxon>
        <taxon>ecological metagenomes</taxon>
    </lineage>
</organism>
<sequence>MDLSPYIGKHVVFTVIPVAKTGKYGAEANSKEIYVMGPPILDNIKFHFDPYTFRNNSEVFYSDGSPIPNWKDYSISTPVTFTPVYTDANKMRINYIHDDGKTIVLNDSEAKISYNPTDANNFTIFAVYKNTYTAAASQNIIKRNSTANNGWEIKLNNNRLEFKVNQSGTQTKSIVQSTDTEASKKYIISARMSSPNMKLILDRNDNKEEGYEIFPSYNVNNSSVALTIGGTSSQENIYEIIIYNTALSDDDINKVRSYLAEKHRIKLKD</sequence>
<comment type="caution">
    <text evidence="2">The sequence shown here is derived from an EMBL/GenBank/DDBJ whole genome shotgun (WGS) entry which is preliminary data.</text>
</comment>
<reference evidence="2" key="1">
    <citation type="submission" date="2019-08" db="EMBL/GenBank/DDBJ databases">
        <authorList>
            <person name="Kucharzyk K."/>
            <person name="Murdoch R.W."/>
            <person name="Higgins S."/>
            <person name="Loffler F."/>
        </authorList>
    </citation>
    <scope>NUCLEOTIDE SEQUENCE</scope>
</reference>
<dbReference type="SUPFAM" id="SSF49899">
    <property type="entry name" value="Concanavalin A-like lectins/glucanases"/>
    <property type="match status" value="1"/>
</dbReference>
<dbReference type="Pfam" id="PF07953">
    <property type="entry name" value="Toxin_R_bind_N"/>
    <property type="match status" value="1"/>
</dbReference>
<feature type="domain" description="Clostridium neurotoxin receptor binding N-terminal" evidence="1">
    <location>
        <begin position="98"/>
        <end position="244"/>
    </location>
</feature>
<dbReference type="InterPro" id="IPR013320">
    <property type="entry name" value="ConA-like_dom_sf"/>
</dbReference>
<evidence type="ECO:0000313" key="2">
    <source>
        <dbReference type="EMBL" id="MPM66655.1"/>
    </source>
</evidence>
<dbReference type="Gene3D" id="2.60.120.200">
    <property type="match status" value="1"/>
</dbReference>
<dbReference type="AlphaFoldDB" id="A0A645BN28"/>
<accession>A0A645BN28</accession>
<evidence type="ECO:0000259" key="1">
    <source>
        <dbReference type="Pfam" id="PF07953"/>
    </source>
</evidence>